<evidence type="ECO:0000313" key="5">
    <source>
        <dbReference type="EMBL" id="KMM73131.1"/>
    </source>
</evidence>
<keyword evidence="2" id="KW-0472">Membrane</keyword>
<reference evidence="6" key="2">
    <citation type="journal article" date="2009" name="Genome Res.">
        <title>Comparative genomic analyses of the human fungal pathogens Coccidioides and their relatives.</title>
        <authorList>
            <person name="Sharpton T.J."/>
            <person name="Stajich J.E."/>
            <person name="Rounsley S.D."/>
            <person name="Gardner M.J."/>
            <person name="Wortman J.R."/>
            <person name="Jordar V.S."/>
            <person name="Maiti R."/>
            <person name="Kodira C.D."/>
            <person name="Neafsey D.E."/>
            <person name="Zeng Q."/>
            <person name="Hung C.-Y."/>
            <person name="McMahan C."/>
            <person name="Muszewska A."/>
            <person name="Grynberg M."/>
            <person name="Mandel M.A."/>
            <person name="Kellner E.M."/>
            <person name="Barker B.M."/>
            <person name="Galgiani J.N."/>
            <person name="Orbach M.J."/>
            <person name="Kirkland T.N."/>
            <person name="Cole G.T."/>
            <person name="Henn M.R."/>
            <person name="Birren B.W."/>
            <person name="Taylor J.W."/>
        </authorList>
    </citation>
    <scope>NUCLEOTIDE SEQUENCE [LARGE SCALE GENOMIC DNA]</scope>
    <source>
        <strain evidence="6">RMSCC 3488</strain>
    </source>
</reference>
<organism evidence="5 6">
    <name type="scientific">Coccidioides posadasii RMSCC 3488</name>
    <dbReference type="NCBI Taxonomy" id="454284"/>
    <lineage>
        <taxon>Eukaryota</taxon>
        <taxon>Fungi</taxon>
        <taxon>Dikarya</taxon>
        <taxon>Ascomycota</taxon>
        <taxon>Pezizomycotina</taxon>
        <taxon>Eurotiomycetes</taxon>
        <taxon>Eurotiomycetidae</taxon>
        <taxon>Onygenales</taxon>
        <taxon>Onygenaceae</taxon>
        <taxon>Coccidioides</taxon>
    </lineage>
</organism>
<feature type="transmembrane region" description="Helical" evidence="2">
    <location>
        <begin position="45"/>
        <end position="63"/>
    </location>
</feature>
<dbReference type="NCBIfam" id="NF037970">
    <property type="entry name" value="vanZ_1"/>
    <property type="match status" value="1"/>
</dbReference>
<evidence type="ECO:0000256" key="3">
    <source>
        <dbReference type="SAM" id="SignalP"/>
    </source>
</evidence>
<keyword evidence="2" id="KW-0812">Transmembrane</keyword>
<feature type="signal peptide" evidence="3">
    <location>
        <begin position="1"/>
        <end position="22"/>
    </location>
</feature>
<accession>A0A0J6FIZ2</accession>
<name>A0A0J6FIZ2_COCPO</name>
<feature type="compositionally biased region" description="Acidic residues" evidence="1">
    <location>
        <begin position="180"/>
        <end position="194"/>
    </location>
</feature>
<gene>
    <name evidence="5" type="ORF">CPAG_09420</name>
</gene>
<feature type="region of interest" description="Disordered" evidence="1">
    <location>
        <begin position="180"/>
        <end position="220"/>
    </location>
</feature>
<keyword evidence="2" id="KW-1133">Transmembrane helix</keyword>
<proteinExistence type="predicted"/>
<dbReference type="InterPro" id="IPR006976">
    <property type="entry name" value="VanZ-like"/>
</dbReference>
<dbReference type="Proteomes" id="UP000054567">
    <property type="component" value="Unassembled WGS sequence"/>
</dbReference>
<reference evidence="5 6" key="1">
    <citation type="submission" date="2007-06" db="EMBL/GenBank/DDBJ databases">
        <title>The Genome Sequence of Coccidioides posadasii RMSCC_3488.</title>
        <authorList>
            <consortium name="Coccidioides Genome Resources Consortium"/>
            <consortium name="The Broad Institute Genome Sequencing Platform"/>
            <person name="Henn M.R."/>
            <person name="Sykes S."/>
            <person name="Young S."/>
            <person name="Jaffe D."/>
            <person name="Berlin A."/>
            <person name="Alvarez P."/>
            <person name="Butler J."/>
            <person name="Gnerre S."/>
            <person name="Grabherr M."/>
            <person name="Mauceli E."/>
            <person name="Brockman W."/>
            <person name="Kodira C."/>
            <person name="Alvarado L."/>
            <person name="Zeng Q."/>
            <person name="Crawford M."/>
            <person name="Antoine C."/>
            <person name="Devon K."/>
            <person name="Galgiani J."/>
            <person name="Orsborn K."/>
            <person name="Lewis M.L."/>
            <person name="Nusbaum C."/>
            <person name="Galagan J."/>
            <person name="Birren B."/>
        </authorList>
    </citation>
    <scope>NUCLEOTIDE SEQUENCE [LARGE SCALE GENOMIC DNA]</scope>
    <source>
        <strain evidence="5 6">RMSCC 3488</strain>
    </source>
</reference>
<dbReference type="OrthoDB" id="63581at2759"/>
<keyword evidence="3" id="KW-0732">Signal</keyword>
<dbReference type="PANTHER" id="PTHR28008">
    <property type="entry name" value="DOMAIN PROTEIN, PUTATIVE (AFU_ORTHOLOGUE AFUA_3G10980)-RELATED"/>
    <property type="match status" value="1"/>
</dbReference>
<sequence>MRIRYPFAGAFLVLLLLSAYIGLTPHNESKPGDSTIPPSLQPNDKFLHFVTFFILSIAFYWILDTTRRRTLHLTIAVCTLVLGIGSEIVQSLIPNGRSFDPFDILANIVGSLGAVGLCTWYHKRMLERRRKSRFGNLMNDGAGGDDIELGVNSTHDTELGTQETGITTTRTLEQEVDNWDENAVDNWDEEDGEQGESNPVGSGDRPKTAQAKDDVKLRSD</sequence>
<feature type="transmembrane region" description="Helical" evidence="2">
    <location>
        <begin position="104"/>
        <end position="122"/>
    </location>
</feature>
<feature type="compositionally biased region" description="Basic and acidic residues" evidence="1">
    <location>
        <begin position="204"/>
        <end position="220"/>
    </location>
</feature>
<evidence type="ECO:0000256" key="2">
    <source>
        <dbReference type="SAM" id="Phobius"/>
    </source>
</evidence>
<feature type="domain" description="VanZ-like" evidence="4">
    <location>
        <begin position="42"/>
        <end position="120"/>
    </location>
</feature>
<feature type="chain" id="PRO_5005270968" description="VanZ-like domain-containing protein" evidence="3">
    <location>
        <begin position="23"/>
        <end position="220"/>
    </location>
</feature>
<dbReference type="AlphaFoldDB" id="A0A0J6FIZ2"/>
<dbReference type="PANTHER" id="PTHR28008:SF1">
    <property type="entry name" value="DOMAIN PROTEIN, PUTATIVE (AFU_ORTHOLOGUE AFUA_3G10980)-RELATED"/>
    <property type="match status" value="1"/>
</dbReference>
<protein>
    <recommendedName>
        <fullName evidence="4">VanZ-like domain-containing protein</fullName>
    </recommendedName>
</protein>
<evidence type="ECO:0000256" key="1">
    <source>
        <dbReference type="SAM" id="MobiDB-lite"/>
    </source>
</evidence>
<evidence type="ECO:0000313" key="6">
    <source>
        <dbReference type="Proteomes" id="UP000054567"/>
    </source>
</evidence>
<feature type="transmembrane region" description="Helical" evidence="2">
    <location>
        <begin position="70"/>
        <end position="92"/>
    </location>
</feature>
<dbReference type="EMBL" id="DS268114">
    <property type="protein sequence ID" value="KMM73131.1"/>
    <property type="molecule type" value="Genomic_DNA"/>
</dbReference>
<dbReference type="VEuPathDB" id="FungiDB:CPAG_09420"/>
<reference evidence="6" key="3">
    <citation type="journal article" date="2010" name="Genome Res.">
        <title>Population genomic sequencing of Coccidioides fungi reveals recent hybridization and transposon control.</title>
        <authorList>
            <person name="Neafsey D.E."/>
            <person name="Barker B.M."/>
            <person name="Sharpton T.J."/>
            <person name="Stajich J.E."/>
            <person name="Park D.J."/>
            <person name="Whiston E."/>
            <person name="Hung C.-Y."/>
            <person name="McMahan C."/>
            <person name="White J."/>
            <person name="Sykes S."/>
            <person name="Heiman D."/>
            <person name="Young S."/>
            <person name="Zeng Q."/>
            <person name="Abouelleil A."/>
            <person name="Aftuck L."/>
            <person name="Bessette D."/>
            <person name="Brown A."/>
            <person name="FitzGerald M."/>
            <person name="Lui A."/>
            <person name="Macdonald J.P."/>
            <person name="Priest M."/>
            <person name="Orbach M.J."/>
            <person name="Galgiani J.N."/>
            <person name="Kirkland T.N."/>
            <person name="Cole G.T."/>
            <person name="Birren B.W."/>
            <person name="Henn M.R."/>
            <person name="Taylor J.W."/>
            <person name="Rounsley S.D."/>
        </authorList>
    </citation>
    <scope>NUCLEOTIDE SEQUENCE [LARGE SCALE GENOMIC DNA]</scope>
    <source>
        <strain evidence="6">RMSCC 3488</strain>
    </source>
</reference>
<dbReference type="Pfam" id="PF04892">
    <property type="entry name" value="VanZ"/>
    <property type="match status" value="1"/>
</dbReference>
<evidence type="ECO:0000259" key="4">
    <source>
        <dbReference type="Pfam" id="PF04892"/>
    </source>
</evidence>